<feature type="non-terminal residue" evidence="2">
    <location>
        <position position="1"/>
    </location>
</feature>
<keyword evidence="1" id="KW-1133">Transmembrane helix</keyword>
<keyword evidence="1" id="KW-0812">Transmembrane</keyword>
<feature type="transmembrane region" description="Helical" evidence="1">
    <location>
        <begin position="255"/>
        <end position="274"/>
    </location>
</feature>
<reference evidence="2 3" key="1">
    <citation type="journal article" date="2015" name="Nature">
        <title>rRNA introns, odd ribosomes, and small enigmatic genomes across a large radiation of phyla.</title>
        <authorList>
            <person name="Brown C.T."/>
            <person name="Hug L.A."/>
            <person name="Thomas B.C."/>
            <person name="Sharon I."/>
            <person name="Castelle C.J."/>
            <person name="Singh A."/>
            <person name="Wilkins M.J."/>
            <person name="Williams K.H."/>
            <person name="Banfield J.F."/>
        </authorList>
    </citation>
    <scope>NUCLEOTIDE SEQUENCE [LARGE SCALE GENOMIC DNA]</scope>
</reference>
<organism evidence="2 3">
    <name type="scientific">Candidatus Collierbacteria bacterium GW2011_GWC2_43_12</name>
    <dbReference type="NCBI Taxonomy" id="1618390"/>
    <lineage>
        <taxon>Bacteria</taxon>
        <taxon>Candidatus Collieribacteriota</taxon>
    </lineage>
</organism>
<dbReference type="AlphaFoldDB" id="A0A0G1DA70"/>
<feature type="transmembrane region" description="Helical" evidence="1">
    <location>
        <begin position="184"/>
        <end position="203"/>
    </location>
</feature>
<name>A0A0G1DA70_9BACT</name>
<protein>
    <recommendedName>
        <fullName evidence="4">DUF2029 domain-containing protein</fullName>
    </recommendedName>
</protein>
<evidence type="ECO:0008006" key="4">
    <source>
        <dbReference type="Google" id="ProtNLM"/>
    </source>
</evidence>
<feature type="transmembrane region" description="Helical" evidence="1">
    <location>
        <begin position="115"/>
        <end position="140"/>
    </location>
</feature>
<feature type="transmembrane region" description="Helical" evidence="1">
    <location>
        <begin position="294"/>
        <end position="315"/>
    </location>
</feature>
<evidence type="ECO:0000256" key="1">
    <source>
        <dbReference type="SAM" id="Phobius"/>
    </source>
</evidence>
<accession>A0A0G1DA70</accession>
<evidence type="ECO:0000313" key="3">
    <source>
        <dbReference type="Proteomes" id="UP000033980"/>
    </source>
</evidence>
<dbReference type="Proteomes" id="UP000033980">
    <property type="component" value="Unassembled WGS sequence"/>
</dbReference>
<proteinExistence type="predicted"/>
<comment type="caution">
    <text evidence="2">The sequence shown here is derived from an EMBL/GenBank/DDBJ whole genome shotgun (WGS) entry which is preliminary data.</text>
</comment>
<feature type="transmembrane region" description="Helical" evidence="1">
    <location>
        <begin position="223"/>
        <end position="248"/>
    </location>
</feature>
<feature type="transmembrane region" description="Helical" evidence="1">
    <location>
        <begin position="77"/>
        <end position="94"/>
    </location>
</feature>
<gene>
    <name evidence="2" type="ORF">UV68_C0003G0023</name>
</gene>
<sequence>FAQAGRAIVGEGKWFSFYDTMLTPQIDTVFNYQPLAYLIPSVFYLPFRGIVLETGNLIKNHDWIIANSSLFNPLLLLYKYPMILADLAFLWLLPKFFGKTKDKNLSMVLWAFNPLAIYVSSMMGQVDIVIALFISYALYLYKEDKLFISVIFLALSALIKPAGLILIPLLALHNFVTHKKITESLSLTLTGLGVYLLGILPYLGSTAYRHYALFAEQIGKSTYAGVSIASGHDIPYFFIAYTLIVLLLWQRRFTFFQAVGTALLSSLVFSHFHPQWLVWVMPWLVIYSIEKSDPLIYLAIIASWFGVLFSFDATLHMQIFTHSKLSLSPPLISSAYFKELVQLSRAGLIACFIRFVSDHEKA</sequence>
<feature type="transmembrane region" description="Helical" evidence="1">
    <location>
        <begin position="146"/>
        <end position="172"/>
    </location>
</feature>
<dbReference type="EMBL" id="LCFK01000003">
    <property type="protein sequence ID" value="KKS94785.1"/>
    <property type="molecule type" value="Genomic_DNA"/>
</dbReference>
<evidence type="ECO:0000313" key="2">
    <source>
        <dbReference type="EMBL" id="KKS94785.1"/>
    </source>
</evidence>
<keyword evidence="1" id="KW-0472">Membrane</keyword>